<dbReference type="GeneID" id="19334224"/>
<dbReference type="AlphaFoldDB" id="M3AJF6"/>
<evidence type="ECO:0000313" key="2">
    <source>
        <dbReference type="Proteomes" id="UP000016932"/>
    </source>
</evidence>
<dbReference type="EMBL" id="KB446566">
    <property type="protein sequence ID" value="EME77288.1"/>
    <property type="molecule type" value="Genomic_DNA"/>
</dbReference>
<reference evidence="1 2" key="1">
    <citation type="journal article" date="2012" name="PLoS Pathog.">
        <title>Diverse lifestyles and strategies of plant pathogenesis encoded in the genomes of eighteen Dothideomycetes fungi.</title>
        <authorList>
            <person name="Ohm R.A."/>
            <person name="Feau N."/>
            <person name="Henrissat B."/>
            <person name="Schoch C.L."/>
            <person name="Horwitz B.A."/>
            <person name="Barry K.W."/>
            <person name="Condon B.J."/>
            <person name="Copeland A.C."/>
            <person name="Dhillon B."/>
            <person name="Glaser F."/>
            <person name="Hesse C.N."/>
            <person name="Kosti I."/>
            <person name="LaButti K."/>
            <person name="Lindquist E.A."/>
            <person name="Lucas S."/>
            <person name="Salamov A.A."/>
            <person name="Bradshaw R.E."/>
            <person name="Ciuffetti L."/>
            <person name="Hamelin R.C."/>
            <person name="Kema G.H.J."/>
            <person name="Lawrence C."/>
            <person name="Scott J.A."/>
            <person name="Spatafora J.W."/>
            <person name="Turgeon B.G."/>
            <person name="de Wit P.J.G.M."/>
            <person name="Zhong S."/>
            <person name="Goodwin S.B."/>
            <person name="Grigoriev I.V."/>
        </authorList>
    </citation>
    <scope>NUCLEOTIDE SEQUENCE [LARGE SCALE GENOMIC DNA]</scope>
    <source>
        <strain evidence="1 2">CIRAD86</strain>
    </source>
</reference>
<organism evidence="1 2">
    <name type="scientific">Pseudocercospora fijiensis (strain CIRAD86)</name>
    <name type="common">Black leaf streak disease fungus</name>
    <name type="synonym">Mycosphaerella fijiensis</name>
    <dbReference type="NCBI Taxonomy" id="383855"/>
    <lineage>
        <taxon>Eukaryota</taxon>
        <taxon>Fungi</taxon>
        <taxon>Dikarya</taxon>
        <taxon>Ascomycota</taxon>
        <taxon>Pezizomycotina</taxon>
        <taxon>Dothideomycetes</taxon>
        <taxon>Dothideomycetidae</taxon>
        <taxon>Mycosphaerellales</taxon>
        <taxon>Mycosphaerellaceae</taxon>
        <taxon>Pseudocercospora</taxon>
    </lineage>
</organism>
<protein>
    <submittedName>
        <fullName evidence="1">Uncharacterized protein</fullName>
    </submittedName>
</protein>
<dbReference type="KEGG" id="pfj:MYCFIDRAFT_179871"/>
<proteinExistence type="predicted"/>
<evidence type="ECO:0000313" key="1">
    <source>
        <dbReference type="EMBL" id="EME77288.1"/>
    </source>
</evidence>
<name>M3AJF6_PSEFD</name>
<sequence>MRLIMLVLPRNARCRNRVGLRLDRMSAAAIAADASLSNRLVVVPQLKLSFDGALNL</sequence>
<keyword evidence="2" id="KW-1185">Reference proteome</keyword>
<accession>M3AJF6</accession>
<dbReference type="HOGENOM" id="CLU_3015209_0_0_1"/>
<dbReference type="VEuPathDB" id="FungiDB:MYCFIDRAFT_179871"/>
<dbReference type="RefSeq" id="XP_007932063.1">
    <property type="nucleotide sequence ID" value="XM_007933872.1"/>
</dbReference>
<dbReference type="Proteomes" id="UP000016932">
    <property type="component" value="Unassembled WGS sequence"/>
</dbReference>
<gene>
    <name evidence="1" type="ORF">MYCFIDRAFT_179871</name>
</gene>